<organism evidence="8 9">
    <name type="scientific">Amycolatopsis australiensis</name>
    <dbReference type="NCBI Taxonomy" id="546364"/>
    <lineage>
        <taxon>Bacteria</taxon>
        <taxon>Bacillati</taxon>
        <taxon>Actinomycetota</taxon>
        <taxon>Actinomycetes</taxon>
        <taxon>Pseudonocardiales</taxon>
        <taxon>Pseudonocardiaceae</taxon>
        <taxon>Amycolatopsis</taxon>
    </lineage>
</organism>
<protein>
    <submittedName>
        <fullName evidence="8">Type VII secretion-associated serine protease mycosin</fullName>
    </submittedName>
</protein>
<dbReference type="InterPro" id="IPR023827">
    <property type="entry name" value="Peptidase_S8_Asp-AS"/>
</dbReference>
<evidence type="ECO:0000256" key="5">
    <source>
        <dbReference type="PROSITE-ProRule" id="PRU01240"/>
    </source>
</evidence>
<dbReference type="Proteomes" id="UP000182740">
    <property type="component" value="Unassembled WGS sequence"/>
</dbReference>
<dbReference type="GO" id="GO:0006508">
    <property type="term" value="P:proteolysis"/>
    <property type="evidence" value="ECO:0007669"/>
    <property type="project" value="UniProtKB-KW"/>
</dbReference>
<dbReference type="GO" id="GO:0004252">
    <property type="term" value="F:serine-type endopeptidase activity"/>
    <property type="evidence" value="ECO:0007669"/>
    <property type="project" value="UniProtKB-UniRule"/>
</dbReference>
<sequence>MLLSLAANGMAAVMVATGVADPVRRGEYWLAQLHLEQAWQYSEGAGVVVGVIDTGVNSDHPDLAGAVLPGRAFPDLGSGTHDDWGHGTTVAVLIAGRGHGQSAGTLGVAPKTVILPAKLAGGAQSADDAIHWVVDHGAKVVNLSLGGDARTDSEQAYDDGLRYAAEHDVVVVAAAGNRPHDAAVVSPANRPGVIAVSAVDASGTFRDDISVQGPEVALAAPGADITTLADTPQGRVPRQENGTSFAAAIVSGTVALLRAKYPQLDATAVTRRLTSTARRPAGGGRDSRYGFGVVDPLAALTTDPEPPASPRTGWSPWWPAGGAVVIGGGVLCWWTSSRSRRATRGKR</sequence>
<keyword evidence="6" id="KW-0812">Transmembrane</keyword>
<name>A0A1K1SRP8_9PSEU</name>
<dbReference type="PROSITE" id="PS51892">
    <property type="entry name" value="SUBTILASE"/>
    <property type="match status" value="1"/>
</dbReference>
<dbReference type="PRINTS" id="PR00723">
    <property type="entry name" value="SUBTILISIN"/>
</dbReference>
<proteinExistence type="inferred from homology"/>
<dbReference type="InterPro" id="IPR050131">
    <property type="entry name" value="Peptidase_S8_subtilisin-like"/>
</dbReference>
<dbReference type="InterPro" id="IPR036852">
    <property type="entry name" value="Peptidase_S8/S53_dom_sf"/>
</dbReference>
<dbReference type="EMBL" id="FPJG01000006">
    <property type="protein sequence ID" value="SFW86751.1"/>
    <property type="molecule type" value="Genomic_DNA"/>
</dbReference>
<gene>
    <name evidence="8" type="ORF">SAMN04489730_6494</name>
</gene>
<keyword evidence="9" id="KW-1185">Reference proteome</keyword>
<reference evidence="9" key="1">
    <citation type="submission" date="2016-11" db="EMBL/GenBank/DDBJ databases">
        <authorList>
            <person name="Varghese N."/>
            <person name="Submissions S."/>
        </authorList>
    </citation>
    <scope>NUCLEOTIDE SEQUENCE [LARGE SCALE GENOMIC DNA]</scope>
    <source>
        <strain evidence="9">DSM 44671</strain>
    </source>
</reference>
<keyword evidence="3 5" id="KW-0378">Hydrolase</keyword>
<accession>A0A1K1SRP8</accession>
<dbReference type="Gene3D" id="3.40.50.200">
    <property type="entry name" value="Peptidase S8/S53 domain"/>
    <property type="match status" value="1"/>
</dbReference>
<dbReference type="PANTHER" id="PTHR43806">
    <property type="entry name" value="PEPTIDASE S8"/>
    <property type="match status" value="1"/>
</dbReference>
<keyword evidence="6" id="KW-0472">Membrane</keyword>
<dbReference type="PANTHER" id="PTHR43806:SF11">
    <property type="entry name" value="CEREVISIN-RELATED"/>
    <property type="match status" value="1"/>
</dbReference>
<keyword evidence="2 5" id="KW-0645">Protease</keyword>
<dbReference type="STRING" id="546364.SAMN04489730_6494"/>
<evidence type="ECO:0000313" key="8">
    <source>
        <dbReference type="EMBL" id="SFW86751.1"/>
    </source>
</evidence>
<evidence type="ECO:0000313" key="9">
    <source>
        <dbReference type="Proteomes" id="UP000182740"/>
    </source>
</evidence>
<comment type="similarity">
    <text evidence="1 5">Belongs to the peptidase S8 family.</text>
</comment>
<evidence type="ECO:0000256" key="6">
    <source>
        <dbReference type="SAM" id="Phobius"/>
    </source>
</evidence>
<dbReference type="SUPFAM" id="SSF52743">
    <property type="entry name" value="Subtilisin-like"/>
    <property type="match status" value="1"/>
</dbReference>
<evidence type="ECO:0000256" key="1">
    <source>
        <dbReference type="ARBA" id="ARBA00011073"/>
    </source>
</evidence>
<dbReference type="InterPro" id="IPR015500">
    <property type="entry name" value="Peptidase_S8_subtilisin-rel"/>
</dbReference>
<feature type="active site" description="Charge relay system" evidence="5">
    <location>
        <position position="244"/>
    </location>
</feature>
<evidence type="ECO:0000256" key="4">
    <source>
        <dbReference type="ARBA" id="ARBA00022825"/>
    </source>
</evidence>
<dbReference type="PROSITE" id="PS00136">
    <property type="entry name" value="SUBTILASE_ASP"/>
    <property type="match status" value="1"/>
</dbReference>
<feature type="domain" description="Peptidase S8/S53" evidence="7">
    <location>
        <begin position="44"/>
        <end position="292"/>
    </location>
</feature>
<feature type="transmembrane region" description="Helical" evidence="6">
    <location>
        <begin position="317"/>
        <end position="336"/>
    </location>
</feature>
<dbReference type="Pfam" id="PF00082">
    <property type="entry name" value="Peptidase_S8"/>
    <property type="match status" value="1"/>
</dbReference>
<feature type="active site" description="Charge relay system" evidence="5">
    <location>
        <position position="86"/>
    </location>
</feature>
<evidence type="ECO:0000256" key="3">
    <source>
        <dbReference type="ARBA" id="ARBA00022801"/>
    </source>
</evidence>
<keyword evidence="6" id="KW-1133">Transmembrane helix</keyword>
<dbReference type="AlphaFoldDB" id="A0A1K1SRP8"/>
<evidence type="ECO:0000256" key="2">
    <source>
        <dbReference type="ARBA" id="ARBA00022670"/>
    </source>
</evidence>
<evidence type="ECO:0000259" key="7">
    <source>
        <dbReference type="Pfam" id="PF00082"/>
    </source>
</evidence>
<feature type="active site" description="Charge relay system" evidence="5">
    <location>
        <position position="53"/>
    </location>
</feature>
<dbReference type="InterPro" id="IPR000209">
    <property type="entry name" value="Peptidase_S8/S53_dom"/>
</dbReference>
<keyword evidence="4 5" id="KW-0720">Serine protease</keyword>